<name>A0A1H4BTX4_9BACT</name>
<gene>
    <name evidence="1" type="ORF">SAMN05660909_02284</name>
</gene>
<organism evidence="1 2">
    <name type="scientific">Chitinophaga terrae</name>
    <name type="common">ex Kim and Jung 2007</name>
    <dbReference type="NCBI Taxonomy" id="408074"/>
    <lineage>
        <taxon>Bacteria</taxon>
        <taxon>Pseudomonadati</taxon>
        <taxon>Bacteroidota</taxon>
        <taxon>Chitinophagia</taxon>
        <taxon>Chitinophagales</taxon>
        <taxon>Chitinophagaceae</taxon>
        <taxon>Chitinophaga</taxon>
    </lineage>
</organism>
<keyword evidence="2" id="KW-1185">Reference proteome</keyword>
<sequence length="41" mass="5084">MRFLHPKLKMLKTDKNRDRFLLGEFIRFRLTQLIILDEVTH</sequence>
<dbReference type="EMBL" id="FNRL01000008">
    <property type="protein sequence ID" value="SEA51530.1"/>
    <property type="molecule type" value="Genomic_DNA"/>
</dbReference>
<evidence type="ECO:0000313" key="1">
    <source>
        <dbReference type="EMBL" id="SEA51530.1"/>
    </source>
</evidence>
<proteinExistence type="predicted"/>
<accession>A0A1H4BTX4</accession>
<dbReference type="AlphaFoldDB" id="A0A1H4BTX4"/>
<protein>
    <submittedName>
        <fullName evidence="1">Uncharacterized protein</fullName>
    </submittedName>
</protein>
<dbReference type="Proteomes" id="UP000199656">
    <property type="component" value="Unassembled WGS sequence"/>
</dbReference>
<evidence type="ECO:0000313" key="2">
    <source>
        <dbReference type="Proteomes" id="UP000199656"/>
    </source>
</evidence>
<reference evidence="2" key="1">
    <citation type="submission" date="2016-10" db="EMBL/GenBank/DDBJ databases">
        <authorList>
            <person name="Varghese N."/>
            <person name="Submissions S."/>
        </authorList>
    </citation>
    <scope>NUCLEOTIDE SEQUENCE [LARGE SCALE GENOMIC DNA]</scope>
    <source>
        <strain evidence="2">DSM 23920</strain>
    </source>
</reference>